<evidence type="ECO:0000256" key="1">
    <source>
        <dbReference type="SAM" id="Phobius"/>
    </source>
</evidence>
<name>A0A265N7U7_9BACI</name>
<reference evidence="2 3" key="1">
    <citation type="submission" date="2017-08" db="EMBL/GenBank/DDBJ databases">
        <title>Virgibacillus indicus sp. nov. and Virgibacillus profoundi sp. nov, two moderately halophilic bacteria isolated from marine sediment by using the Microfluidic Streak Plate.</title>
        <authorList>
            <person name="Xu B."/>
            <person name="Hu B."/>
            <person name="Wang J."/>
            <person name="Zhu Y."/>
            <person name="Huang L."/>
            <person name="Du W."/>
            <person name="Huang Y."/>
        </authorList>
    </citation>
    <scope>NUCLEOTIDE SEQUENCE [LARGE SCALE GENOMIC DNA]</scope>
    <source>
        <strain evidence="2 3">IO3-P2-C2</strain>
    </source>
</reference>
<keyword evidence="1" id="KW-0472">Membrane</keyword>
<evidence type="ECO:0000313" key="2">
    <source>
        <dbReference type="EMBL" id="OZU88063.1"/>
    </source>
</evidence>
<evidence type="ECO:0000313" key="3">
    <source>
        <dbReference type="Proteomes" id="UP000216498"/>
    </source>
</evidence>
<comment type="caution">
    <text evidence="2">The sequence shown here is derived from an EMBL/GenBank/DDBJ whole genome shotgun (WGS) entry which is preliminary data.</text>
</comment>
<dbReference type="NCBIfam" id="NF037970">
    <property type="entry name" value="vanZ_1"/>
    <property type="match status" value="1"/>
</dbReference>
<dbReference type="RefSeq" id="WP_094886320.1">
    <property type="nucleotide sequence ID" value="NZ_NPMS01000006.1"/>
</dbReference>
<sequence length="125" mass="13766">MFIGTCTEDVHALLNNGDISFVFTLSPAWGNMFIVYPIGSISTFEFAGHFTMFFVLTYLLKAIFINNGYIIAAVVTIAMATEIMQVFFGRGAELYDLLADVSGAIVVLGTAYWIGVFRKVASNQR</sequence>
<dbReference type="Proteomes" id="UP000216498">
    <property type="component" value="Unassembled WGS sequence"/>
</dbReference>
<feature type="transmembrane region" description="Helical" evidence="1">
    <location>
        <begin position="94"/>
        <end position="115"/>
    </location>
</feature>
<dbReference type="AlphaFoldDB" id="A0A265N7U7"/>
<evidence type="ECO:0008006" key="4">
    <source>
        <dbReference type="Google" id="ProtNLM"/>
    </source>
</evidence>
<feature type="transmembrane region" description="Helical" evidence="1">
    <location>
        <begin position="68"/>
        <end position="88"/>
    </location>
</feature>
<keyword evidence="1" id="KW-0812">Transmembrane</keyword>
<organism evidence="2 3">
    <name type="scientific">Virgibacillus indicus</name>
    <dbReference type="NCBI Taxonomy" id="2024554"/>
    <lineage>
        <taxon>Bacteria</taxon>
        <taxon>Bacillati</taxon>
        <taxon>Bacillota</taxon>
        <taxon>Bacilli</taxon>
        <taxon>Bacillales</taxon>
        <taxon>Bacillaceae</taxon>
        <taxon>Virgibacillus</taxon>
    </lineage>
</organism>
<dbReference type="EMBL" id="NPMS01000006">
    <property type="protein sequence ID" value="OZU88063.1"/>
    <property type="molecule type" value="Genomic_DNA"/>
</dbReference>
<accession>A0A265N7U7</accession>
<proteinExistence type="predicted"/>
<dbReference type="OrthoDB" id="2659829at2"/>
<keyword evidence="1" id="KW-1133">Transmembrane helix</keyword>
<keyword evidence="3" id="KW-1185">Reference proteome</keyword>
<feature type="transmembrane region" description="Helical" evidence="1">
    <location>
        <begin position="33"/>
        <end position="56"/>
    </location>
</feature>
<gene>
    <name evidence="2" type="ORF">CIL03_13090</name>
</gene>
<protein>
    <recommendedName>
        <fullName evidence="4">VanZ-like domain-containing protein</fullName>
    </recommendedName>
</protein>